<dbReference type="Proteomes" id="UP000253720">
    <property type="component" value="Chromosome"/>
</dbReference>
<evidence type="ECO:0000313" key="1">
    <source>
        <dbReference type="EMBL" id="AXI60077.1"/>
    </source>
</evidence>
<protein>
    <submittedName>
        <fullName evidence="1">Uncharacterized protein</fullName>
    </submittedName>
</protein>
<gene>
    <name evidence="1" type="ORF">DLD99_06210</name>
</gene>
<accession>A0A345RLB1</accession>
<evidence type="ECO:0000313" key="2">
    <source>
        <dbReference type="Proteomes" id="UP000253720"/>
    </source>
</evidence>
<sequence>MITFDLNTNDAEALLRHAQTFDPDTGDAREDRGLREALFDLRDVLSSHLQNQTHETNHF</sequence>
<organism evidence="1 2">
    <name type="scientific">Pseudomonas kribbensis</name>
    <dbReference type="NCBI Taxonomy" id="1628086"/>
    <lineage>
        <taxon>Bacteria</taxon>
        <taxon>Pseudomonadati</taxon>
        <taxon>Pseudomonadota</taxon>
        <taxon>Gammaproteobacteria</taxon>
        <taxon>Pseudomonadales</taxon>
        <taxon>Pseudomonadaceae</taxon>
        <taxon>Pseudomonas</taxon>
    </lineage>
</organism>
<dbReference type="KEGG" id="pke:DLD99_06210"/>
<dbReference type="RefSeq" id="WP_114881629.1">
    <property type="nucleotide sequence ID" value="NZ_CP029608.1"/>
</dbReference>
<proteinExistence type="predicted"/>
<dbReference type="AlphaFoldDB" id="A0A345RLB1"/>
<name>A0A345RLB1_9PSED</name>
<dbReference type="EMBL" id="CP029608">
    <property type="protein sequence ID" value="AXI60077.1"/>
    <property type="molecule type" value="Genomic_DNA"/>
</dbReference>
<keyword evidence="2" id="KW-1185">Reference proteome</keyword>
<reference evidence="1 2" key="1">
    <citation type="submission" date="2018-05" db="EMBL/GenBank/DDBJ databases">
        <title>Complete genome sequence of Pseudomonas kribbensis 46-2(T).</title>
        <authorList>
            <person name="Jeong H."/>
            <person name="Lee S.-G."/>
            <person name="Rha E."/>
            <person name="Kim H."/>
        </authorList>
    </citation>
    <scope>NUCLEOTIDE SEQUENCE [LARGE SCALE GENOMIC DNA]</scope>
    <source>
        <strain evidence="1 2">46-2</strain>
    </source>
</reference>